<comment type="caution">
    <text evidence="1">The sequence shown here is derived from an EMBL/GenBank/DDBJ whole genome shotgun (WGS) entry which is preliminary data.</text>
</comment>
<dbReference type="RefSeq" id="WP_158535094.1">
    <property type="nucleotide sequence ID" value="NZ_CAWNWM010000007.1"/>
</dbReference>
<organism evidence="1 2">
    <name type="scientific">Acaryochloris thomasi RCC1774</name>
    <dbReference type="NCBI Taxonomy" id="1764569"/>
    <lineage>
        <taxon>Bacteria</taxon>
        <taxon>Bacillati</taxon>
        <taxon>Cyanobacteriota</taxon>
        <taxon>Cyanophyceae</taxon>
        <taxon>Acaryochloridales</taxon>
        <taxon>Acaryochloridaceae</taxon>
        <taxon>Acaryochloris</taxon>
        <taxon>Acaryochloris thomasi</taxon>
    </lineage>
</organism>
<dbReference type="AlphaFoldDB" id="A0A2W1JNX1"/>
<accession>A0A2W1JNX1</accession>
<name>A0A2W1JNX1_9CYAN</name>
<proteinExistence type="predicted"/>
<sequence>MEVRFWRWQGCFWVFALALNGYQVKRTHWIIDGEYRCGYQIQAQYNDP</sequence>
<keyword evidence="2" id="KW-1185">Reference proteome</keyword>
<evidence type="ECO:0000313" key="2">
    <source>
        <dbReference type="Proteomes" id="UP000248857"/>
    </source>
</evidence>
<dbReference type="EMBL" id="PQWO01000007">
    <property type="protein sequence ID" value="PZD73135.1"/>
    <property type="molecule type" value="Genomic_DNA"/>
</dbReference>
<dbReference type="Proteomes" id="UP000248857">
    <property type="component" value="Unassembled WGS sequence"/>
</dbReference>
<protein>
    <submittedName>
        <fullName evidence="1">Uncharacterized protein</fullName>
    </submittedName>
</protein>
<reference evidence="1 2" key="1">
    <citation type="journal article" date="2018" name="Sci. Rep.">
        <title>A novel species of the marine cyanobacterium Acaryochloris with a unique pigment content and lifestyle.</title>
        <authorList>
            <person name="Partensky F."/>
            <person name="Six C."/>
            <person name="Ratin M."/>
            <person name="Garczarek L."/>
            <person name="Vaulot D."/>
            <person name="Probert I."/>
            <person name="Calteau A."/>
            <person name="Gourvil P."/>
            <person name="Marie D."/>
            <person name="Grebert T."/>
            <person name="Bouchier C."/>
            <person name="Le Panse S."/>
            <person name="Gachenot M."/>
            <person name="Rodriguez F."/>
            <person name="Garrido J.L."/>
        </authorList>
    </citation>
    <scope>NUCLEOTIDE SEQUENCE [LARGE SCALE GENOMIC DNA]</scope>
    <source>
        <strain evidence="1 2">RCC1774</strain>
    </source>
</reference>
<evidence type="ECO:0000313" key="1">
    <source>
        <dbReference type="EMBL" id="PZD73135.1"/>
    </source>
</evidence>
<gene>
    <name evidence="1" type="ORF">C1752_02913</name>
</gene>